<accession>A0A8J4UW10</accession>
<protein>
    <submittedName>
        <fullName evidence="1">Uncharacterized protein</fullName>
    </submittedName>
</protein>
<reference evidence="1" key="1">
    <citation type="submission" date="2020-01" db="EMBL/GenBank/DDBJ databases">
        <title>Development of genomics and gene disruption for Polysphondylium violaceum indicates a role for the polyketide synthase stlB in stalk morphogenesis.</title>
        <authorList>
            <person name="Narita B."/>
            <person name="Kawabe Y."/>
            <person name="Kin K."/>
            <person name="Saito T."/>
            <person name="Gibbs R."/>
            <person name="Kuspa A."/>
            <person name="Muzny D."/>
            <person name="Queller D."/>
            <person name="Richards S."/>
            <person name="Strassman J."/>
            <person name="Sucgang R."/>
            <person name="Worley K."/>
            <person name="Schaap P."/>
        </authorList>
    </citation>
    <scope>NUCLEOTIDE SEQUENCE</scope>
    <source>
        <strain evidence="1">QSvi11</strain>
    </source>
</reference>
<feature type="non-terminal residue" evidence="1">
    <location>
        <position position="1"/>
    </location>
</feature>
<name>A0A8J4UW10_9MYCE</name>
<dbReference type="AlphaFoldDB" id="A0A8J4UW10"/>
<dbReference type="Proteomes" id="UP000695562">
    <property type="component" value="Unassembled WGS sequence"/>
</dbReference>
<sequence>RVWNIFYHILRSNREREQEELDIVLFNLLLLENNDNDNDSTADNRYINEFVNDVYKKRRQHTNNYFRPTLYFSEKIGSQGSIALFDASVQVVHQIFNDESIVLKYQYKCLIGASKAQKSSLFHHIFSKMKPLESRVEPMKILFKLEHFSTKQDVLFILENVPLSLILLGQFPYEGMCTDSDFIAAITMSRAKTISFSRAFEMGNIALLQMMLKQVPYFCNLIFTKIPTLEVLSLFYDDIMMSVHPNSRLELAVSHSLDMYKFLHAKGFKFTPCCLDSPYDILVYLHENGILANIFYTDIIITQHYHYDVRVVRLLHQVYGQDFKISKWVLGKLVAHGDTASIHYLFTVYDYCGRAHPSGVECLQLLITASRNAPMFHVVANYVHSYMPQCVVEFGNLTKRGKLPALRGPLEWLKSTLPAHTCLLFQFECDEYKDCTTTFDTHDLRYPAVYKLLLDGFTEGYHTTHVDPVLYLGCVFKFAMRTHNARLLTHICRDLLPSIRNHMFVLSNFSNLYFSYYEKSIIQALPYLDLTSLLEFLTDKPHFSRLYQYVSSIIQIN</sequence>
<gene>
    <name evidence="1" type="ORF">CYY_009474</name>
</gene>
<organism evidence="1 2">
    <name type="scientific">Polysphondylium violaceum</name>
    <dbReference type="NCBI Taxonomy" id="133409"/>
    <lineage>
        <taxon>Eukaryota</taxon>
        <taxon>Amoebozoa</taxon>
        <taxon>Evosea</taxon>
        <taxon>Eumycetozoa</taxon>
        <taxon>Dictyostelia</taxon>
        <taxon>Dictyosteliales</taxon>
        <taxon>Dictyosteliaceae</taxon>
        <taxon>Polysphondylium</taxon>
    </lineage>
</organism>
<evidence type="ECO:0000313" key="1">
    <source>
        <dbReference type="EMBL" id="KAF2069208.1"/>
    </source>
</evidence>
<comment type="caution">
    <text evidence="1">The sequence shown here is derived from an EMBL/GenBank/DDBJ whole genome shotgun (WGS) entry which is preliminary data.</text>
</comment>
<dbReference type="EMBL" id="AJWJ01000718">
    <property type="protein sequence ID" value="KAF2069208.1"/>
    <property type="molecule type" value="Genomic_DNA"/>
</dbReference>
<evidence type="ECO:0000313" key="2">
    <source>
        <dbReference type="Proteomes" id="UP000695562"/>
    </source>
</evidence>
<keyword evidence="2" id="KW-1185">Reference proteome</keyword>
<proteinExistence type="predicted"/>